<feature type="repeat" description="TPR" evidence="3">
    <location>
        <begin position="503"/>
        <end position="536"/>
    </location>
</feature>
<evidence type="ECO:0000256" key="2">
    <source>
        <dbReference type="ARBA" id="ARBA00022803"/>
    </source>
</evidence>
<comment type="caution">
    <text evidence="5">The sequence shown here is derived from an EMBL/GenBank/DDBJ whole genome shotgun (WGS) entry which is preliminary data.</text>
</comment>
<keyword evidence="1" id="KW-0677">Repeat</keyword>
<dbReference type="AlphaFoldDB" id="A0A091BTR2"/>
<evidence type="ECO:0008006" key="7">
    <source>
        <dbReference type="Google" id="ProtNLM"/>
    </source>
</evidence>
<feature type="chain" id="PRO_5001870238" description="Tetratricopeptide repeat protein" evidence="4">
    <location>
        <begin position="23"/>
        <end position="548"/>
    </location>
</feature>
<evidence type="ECO:0000256" key="1">
    <source>
        <dbReference type="ARBA" id="ARBA00022737"/>
    </source>
</evidence>
<dbReference type="SMART" id="SM00028">
    <property type="entry name" value="TPR"/>
    <property type="match status" value="3"/>
</dbReference>
<organism evidence="5 6">
    <name type="scientific">Arenimonas metalli CF5-1</name>
    <dbReference type="NCBI Taxonomy" id="1384056"/>
    <lineage>
        <taxon>Bacteria</taxon>
        <taxon>Pseudomonadati</taxon>
        <taxon>Pseudomonadota</taxon>
        <taxon>Gammaproteobacteria</taxon>
        <taxon>Lysobacterales</taxon>
        <taxon>Lysobacteraceae</taxon>
        <taxon>Arenimonas</taxon>
    </lineage>
</organism>
<dbReference type="PANTHER" id="PTHR45586:SF1">
    <property type="entry name" value="LIPOPOLYSACCHARIDE ASSEMBLY PROTEIN B"/>
    <property type="match status" value="1"/>
</dbReference>
<dbReference type="eggNOG" id="COG0457">
    <property type="taxonomic scope" value="Bacteria"/>
</dbReference>
<feature type="signal peptide" evidence="4">
    <location>
        <begin position="1"/>
        <end position="22"/>
    </location>
</feature>
<name>A0A091BTR2_9GAMM</name>
<keyword evidence="2 3" id="KW-0802">TPR repeat</keyword>
<dbReference type="EMBL" id="AVCK01000007">
    <property type="protein sequence ID" value="KFN47725.1"/>
    <property type="molecule type" value="Genomic_DNA"/>
</dbReference>
<dbReference type="PATRIC" id="fig|1384056.3.peg.432"/>
<reference evidence="5 6" key="1">
    <citation type="submission" date="2013-09" db="EMBL/GenBank/DDBJ databases">
        <title>Genome sequencing of Arenimonas metalli.</title>
        <authorList>
            <person name="Chen F."/>
            <person name="Wang G."/>
        </authorList>
    </citation>
    <scope>NUCLEOTIDE SEQUENCE [LARGE SCALE GENOMIC DNA]</scope>
    <source>
        <strain evidence="5 6">CF5-1</strain>
    </source>
</reference>
<keyword evidence="4" id="KW-0732">Signal</keyword>
<proteinExistence type="predicted"/>
<dbReference type="Gene3D" id="1.25.40.10">
    <property type="entry name" value="Tetratricopeptide repeat domain"/>
    <property type="match status" value="2"/>
</dbReference>
<dbReference type="InterPro" id="IPR019734">
    <property type="entry name" value="TPR_rpt"/>
</dbReference>
<evidence type="ECO:0000313" key="5">
    <source>
        <dbReference type="EMBL" id="KFN47725.1"/>
    </source>
</evidence>
<dbReference type="OrthoDB" id="9766710at2"/>
<dbReference type="RefSeq" id="WP_034210467.1">
    <property type="nucleotide sequence ID" value="NZ_AVCK01000007.1"/>
</dbReference>
<evidence type="ECO:0000313" key="6">
    <source>
        <dbReference type="Proteomes" id="UP000029393"/>
    </source>
</evidence>
<dbReference type="STRING" id="1384056.N787_07835"/>
<evidence type="ECO:0000256" key="3">
    <source>
        <dbReference type="PROSITE-ProRule" id="PRU00339"/>
    </source>
</evidence>
<accession>A0A091BTR2</accession>
<dbReference type="InterPro" id="IPR051012">
    <property type="entry name" value="CellSynth/LPSAsmb/PSIAsmb"/>
</dbReference>
<dbReference type="Proteomes" id="UP000029393">
    <property type="component" value="Unassembled WGS sequence"/>
</dbReference>
<sequence length="548" mass="59412">MNRRHCLFPALLALAFAGPVAATATAPIGEVMAGEFALQQGDLPTAARHFLQAALASGDPAVAERATQVALVGEQPDIARRALARWRALAPAAAGMHGASVRLSLGQGDHDDAMDASRALLALGDPGFEVLLGVLSEARGDAGVIARAVTRGLFEQRALPDQLAAWLRWAGVARRLRDRTLSERIIDEGMARFPEDPRARLLEIARLRESGEAAAAREKLVALRDSGAILPGLRRVAASEFARQGDLRGAADVLGEGPQDDASLGQRAAWLVLAEDRAALQRLYAELRAAGAVPPPPRRLLLGHVAEALDLFDEAERWYQGVPHGAGSDLALLRLARLHDRRGDPARAIERLKDLQSDTSADGERVRDSYLVEADILERGDRAGEARLALDRGLAVFEGDPVLLYARAMLLERGNQVDAALADLRAILAEDPADAQALNAYGYTLAERRGAYAEALPYIERAHALLPDSAPILDSLGWVRFRLGEREESLALLRQAWAKLRDPEIAAHLGEVLWTLGQRDEARRLWREGAAIDPDNRALRRALETFKP</sequence>
<gene>
    <name evidence="5" type="ORF">N787_07835</name>
</gene>
<dbReference type="SUPFAM" id="SSF48452">
    <property type="entry name" value="TPR-like"/>
    <property type="match status" value="1"/>
</dbReference>
<keyword evidence="6" id="KW-1185">Reference proteome</keyword>
<protein>
    <recommendedName>
        <fullName evidence="7">Tetratricopeptide repeat protein</fullName>
    </recommendedName>
</protein>
<dbReference type="PANTHER" id="PTHR45586">
    <property type="entry name" value="TPR REPEAT-CONTAINING PROTEIN PA4667"/>
    <property type="match status" value="1"/>
</dbReference>
<evidence type="ECO:0000256" key="4">
    <source>
        <dbReference type="SAM" id="SignalP"/>
    </source>
</evidence>
<dbReference type="InterPro" id="IPR011990">
    <property type="entry name" value="TPR-like_helical_dom_sf"/>
</dbReference>
<dbReference type="PROSITE" id="PS50005">
    <property type="entry name" value="TPR"/>
    <property type="match status" value="1"/>
</dbReference>